<feature type="chain" id="PRO_5002137210" description="DUF411 domain-containing protein" evidence="1">
    <location>
        <begin position="26"/>
        <end position="162"/>
    </location>
</feature>
<evidence type="ECO:0008006" key="4">
    <source>
        <dbReference type="Google" id="ProtNLM"/>
    </source>
</evidence>
<dbReference type="SUPFAM" id="SSF52833">
    <property type="entry name" value="Thioredoxin-like"/>
    <property type="match status" value="1"/>
</dbReference>
<evidence type="ECO:0000313" key="2">
    <source>
        <dbReference type="EMBL" id="KID58225.1"/>
    </source>
</evidence>
<gene>
    <name evidence="2" type="ORF">JF50_05965</name>
</gene>
<dbReference type="InterPro" id="IPR036249">
    <property type="entry name" value="Thioredoxin-like_sf"/>
</dbReference>
<dbReference type="Pfam" id="PF04214">
    <property type="entry name" value="DUF411"/>
    <property type="match status" value="1"/>
</dbReference>
<proteinExistence type="predicted"/>
<sequence>MFKFKFVAGVLLIAAVFNFHTPVYAQQGVVQPLLKVYKTSTCGCCVKWLTHLTQQGVTHQTYDLSDLGSIKSKLQILPRYQSCHTGVSEGGYVFEGHVPAKFIKQFITKPVKGAIGLSVPAMPLGSPGMEVGQRFHPYQILVLMADGRSLVFAEISTYEEQF</sequence>
<name>A0A0C1QFY3_9GAMM</name>
<reference evidence="2 3" key="1">
    <citation type="submission" date="2014-12" db="EMBL/GenBank/DDBJ databases">
        <title>Draft Genome Sequence of Pseudoalteromonas luteoviolacea HI1.</title>
        <authorList>
            <person name="Asahina A.Y."/>
            <person name="Hadfield M.G."/>
        </authorList>
    </citation>
    <scope>NUCLEOTIDE SEQUENCE [LARGE SCALE GENOMIC DNA]</scope>
    <source>
        <strain evidence="2 3">HI1</strain>
    </source>
</reference>
<keyword evidence="1" id="KW-0732">Signal</keyword>
<evidence type="ECO:0000256" key="1">
    <source>
        <dbReference type="SAM" id="SignalP"/>
    </source>
</evidence>
<protein>
    <recommendedName>
        <fullName evidence="4">DUF411 domain-containing protein</fullName>
    </recommendedName>
</protein>
<dbReference type="InterPro" id="IPR007332">
    <property type="entry name" value="DUF411"/>
</dbReference>
<comment type="caution">
    <text evidence="2">The sequence shown here is derived from an EMBL/GenBank/DDBJ whole genome shotgun (WGS) entry which is preliminary data.</text>
</comment>
<accession>A0A0C1QFY3</accession>
<evidence type="ECO:0000313" key="3">
    <source>
        <dbReference type="Proteomes" id="UP000031327"/>
    </source>
</evidence>
<dbReference type="OrthoDB" id="14727at2"/>
<organism evidence="2 3">
    <name type="scientific">Pseudoalteromonas luteoviolacea</name>
    <dbReference type="NCBI Taxonomy" id="43657"/>
    <lineage>
        <taxon>Bacteria</taxon>
        <taxon>Pseudomonadati</taxon>
        <taxon>Pseudomonadota</taxon>
        <taxon>Gammaproteobacteria</taxon>
        <taxon>Alteromonadales</taxon>
        <taxon>Pseudoalteromonadaceae</taxon>
        <taxon>Pseudoalteromonas</taxon>
    </lineage>
</organism>
<dbReference type="AlphaFoldDB" id="A0A0C1QFY3"/>
<dbReference type="Proteomes" id="UP000031327">
    <property type="component" value="Unassembled WGS sequence"/>
</dbReference>
<feature type="signal peptide" evidence="1">
    <location>
        <begin position="1"/>
        <end position="25"/>
    </location>
</feature>
<dbReference type="EMBL" id="JWIC01000004">
    <property type="protein sequence ID" value="KID58225.1"/>
    <property type="molecule type" value="Genomic_DNA"/>
</dbReference>
<dbReference type="RefSeq" id="WP_039608518.1">
    <property type="nucleotide sequence ID" value="NZ_JWIC01000004.1"/>
</dbReference>